<feature type="domain" description="Protein kinase" evidence="10">
    <location>
        <begin position="349"/>
        <end position="606"/>
    </location>
</feature>
<keyword evidence="7" id="KW-0460">Magnesium</keyword>
<accession>A0A2P6NZQ3</accession>
<protein>
    <submittedName>
        <fullName evidence="11">Uncharacterized protein</fullName>
    </submittedName>
</protein>
<dbReference type="InterPro" id="IPR011993">
    <property type="entry name" value="PH-like_dom_sf"/>
</dbReference>
<dbReference type="InterPro" id="IPR001849">
    <property type="entry name" value="PH_domain"/>
</dbReference>
<evidence type="ECO:0000256" key="3">
    <source>
        <dbReference type="ARBA" id="ARBA00022679"/>
    </source>
</evidence>
<dbReference type="SUPFAM" id="SSF56112">
    <property type="entry name" value="Protein kinase-like (PK-like)"/>
    <property type="match status" value="1"/>
</dbReference>
<evidence type="ECO:0000259" key="10">
    <source>
        <dbReference type="PROSITE" id="PS50011"/>
    </source>
</evidence>
<dbReference type="PROSITE" id="PS50003">
    <property type="entry name" value="PH_DOMAIN"/>
    <property type="match status" value="1"/>
</dbReference>
<evidence type="ECO:0000256" key="7">
    <source>
        <dbReference type="ARBA" id="ARBA00022842"/>
    </source>
</evidence>
<dbReference type="InterPro" id="IPR036936">
    <property type="entry name" value="CRIB_dom_sf"/>
</dbReference>
<proteinExistence type="inferred from homology"/>
<dbReference type="FunFam" id="1.10.510.10:FF:000768">
    <property type="entry name" value="Non-specific serine/threonine protein kinase"/>
    <property type="match status" value="1"/>
</dbReference>
<evidence type="ECO:0000313" key="12">
    <source>
        <dbReference type="Proteomes" id="UP000241769"/>
    </source>
</evidence>
<dbReference type="PROSITE" id="PS50011">
    <property type="entry name" value="PROTEIN_KINASE_DOM"/>
    <property type="match status" value="1"/>
</dbReference>
<dbReference type="InterPro" id="IPR051931">
    <property type="entry name" value="PAK3-like"/>
</dbReference>
<dbReference type="CDD" id="cd06614">
    <property type="entry name" value="STKc_PAK"/>
    <property type="match status" value="1"/>
</dbReference>
<comment type="similarity">
    <text evidence="2">Belongs to the protein kinase superfamily. STE Ser/Thr protein kinase family. STE20 subfamily.</text>
</comment>
<dbReference type="Pfam" id="PF00169">
    <property type="entry name" value="PH"/>
    <property type="match status" value="1"/>
</dbReference>
<dbReference type="GO" id="GO:0005524">
    <property type="term" value="F:ATP binding"/>
    <property type="evidence" value="ECO:0007669"/>
    <property type="project" value="UniProtKB-UniRule"/>
</dbReference>
<evidence type="ECO:0000256" key="2">
    <source>
        <dbReference type="ARBA" id="ARBA00008874"/>
    </source>
</evidence>
<dbReference type="Gene3D" id="1.10.510.10">
    <property type="entry name" value="Transferase(Phosphotransferase) domain 1"/>
    <property type="match status" value="1"/>
</dbReference>
<evidence type="ECO:0000256" key="6">
    <source>
        <dbReference type="ARBA" id="ARBA00022840"/>
    </source>
</evidence>
<evidence type="ECO:0000256" key="1">
    <source>
        <dbReference type="ARBA" id="ARBA00001946"/>
    </source>
</evidence>
<evidence type="ECO:0000313" key="11">
    <source>
        <dbReference type="EMBL" id="PRP89399.1"/>
    </source>
</evidence>
<dbReference type="Gene3D" id="3.90.810.10">
    <property type="entry name" value="CRIB domain"/>
    <property type="match status" value="1"/>
</dbReference>
<dbReference type="Gene3D" id="2.30.29.30">
    <property type="entry name" value="Pleckstrin-homology domain (PH domain)/Phosphotyrosine-binding domain (PTB)"/>
    <property type="match status" value="1"/>
</dbReference>
<evidence type="ECO:0000256" key="5">
    <source>
        <dbReference type="ARBA" id="ARBA00022741"/>
    </source>
</evidence>
<keyword evidence="4" id="KW-0479">Metal-binding</keyword>
<feature type="domain" description="PH" evidence="9">
    <location>
        <begin position="153"/>
        <end position="260"/>
    </location>
</feature>
<keyword evidence="6 8" id="KW-0067">ATP-binding</keyword>
<dbReference type="SUPFAM" id="SSF50729">
    <property type="entry name" value="PH domain-like"/>
    <property type="match status" value="1"/>
</dbReference>
<name>A0A2P6NZQ3_9EUKA</name>
<keyword evidence="3" id="KW-0808">Transferase</keyword>
<dbReference type="InParanoid" id="A0A2P6NZQ3"/>
<dbReference type="SMART" id="SM00220">
    <property type="entry name" value="S_TKc"/>
    <property type="match status" value="1"/>
</dbReference>
<gene>
    <name evidence="11" type="ORF">PROFUN_01262</name>
</gene>
<evidence type="ECO:0000259" key="9">
    <source>
        <dbReference type="PROSITE" id="PS50003"/>
    </source>
</evidence>
<sequence>MKQPEKSDSKPKYSKGLRQNQSCYLCRKAHISCNGAIDVKEMEMLSDSAVDQQFSLFQETLKGEELRADEQSYVKNQTYWQTVEVSLAQIVSDGRRLQTDSPLQTEDFRAGFRHLRRVLGVTDDVTRSIPRHSQLRLTRVTFAFGIRSVRLENGDKAGQLKKRGHFVKNWKQRWFILKGDKLYYFRDKPDSRLDRPAGIIYLKNSGFNRIQQDKNPSGSLPYCFEIVETDNDPYNRNYMISTDSEEVFNDWARSLERFTPNYEATPGAERKATGQEQKNLPPEWQDMMRLTGITPEDYKTAPDKVSDVLSFQQSWTSYVSDKAEIPLPRETTQPQLEDLVSKDDPYAIYQGLHKLGEGAFGDVWSAVNTKTNEKVAIKKMEVTRKNKKYVINEIINQRAVSTHPNVVKFMESYIADNLLWVVLEYMGGGNLTAITDMHHAPSPLYLKEPHIAYVTMEILKSLSYLHSLHRIHRDIKTDNVLIGDSGEIKLADFGFAVQLTEQKQKRKTVIGTPYWMAPEIIQNKEYGKEVDIWSLGIMIMEMAEGEPPFIKLPQGKALFLITTTGPPPLKKQKSWSESFKHFLSLCLQLDATKRARAEVLMQHPFLKQACTGMDFKNLISQSKSANGGCTLL</sequence>
<dbReference type="PANTHER" id="PTHR45832">
    <property type="entry name" value="SERINE/THREONINE-PROTEIN KINASE SAMKA-RELATED-RELATED"/>
    <property type="match status" value="1"/>
</dbReference>
<feature type="binding site" evidence="8">
    <location>
        <position position="379"/>
    </location>
    <ligand>
        <name>ATP</name>
        <dbReference type="ChEBI" id="CHEBI:30616"/>
    </ligand>
</feature>
<keyword evidence="12" id="KW-1185">Reference proteome</keyword>
<keyword evidence="5 8" id="KW-0547">Nucleotide-binding</keyword>
<dbReference type="GO" id="GO:0046872">
    <property type="term" value="F:metal ion binding"/>
    <property type="evidence" value="ECO:0007669"/>
    <property type="project" value="UniProtKB-KW"/>
</dbReference>
<dbReference type="AlphaFoldDB" id="A0A2P6NZQ3"/>
<dbReference type="PROSITE" id="PS00107">
    <property type="entry name" value="PROTEIN_KINASE_ATP"/>
    <property type="match status" value="1"/>
</dbReference>
<organism evidence="11 12">
    <name type="scientific">Planoprotostelium fungivorum</name>
    <dbReference type="NCBI Taxonomy" id="1890364"/>
    <lineage>
        <taxon>Eukaryota</taxon>
        <taxon>Amoebozoa</taxon>
        <taxon>Evosea</taxon>
        <taxon>Variosea</taxon>
        <taxon>Cavosteliida</taxon>
        <taxon>Cavosteliaceae</taxon>
        <taxon>Planoprotostelium</taxon>
    </lineage>
</organism>
<dbReference type="EMBL" id="MDYQ01000003">
    <property type="protein sequence ID" value="PRP89399.1"/>
    <property type="molecule type" value="Genomic_DNA"/>
</dbReference>
<dbReference type="PANTHER" id="PTHR45832:SF22">
    <property type="entry name" value="SERINE_THREONINE-PROTEIN KINASE SAMKA-RELATED"/>
    <property type="match status" value="1"/>
</dbReference>
<evidence type="ECO:0000256" key="8">
    <source>
        <dbReference type="PROSITE-ProRule" id="PRU10141"/>
    </source>
</evidence>
<dbReference type="InterPro" id="IPR017441">
    <property type="entry name" value="Protein_kinase_ATP_BS"/>
</dbReference>
<dbReference type="InterPro" id="IPR011009">
    <property type="entry name" value="Kinase-like_dom_sf"/>
</dbReference>
<dbReference type="InterPro" id="IPR000719">
    <property type="entry name" value="Prot_kinase_dom"/>
</dbReference>
<dbReference type="Proteomes" id="UP000241769">
    <property type="component" value="Unassembled WGS sequence"/>
</dbReference>
<dbReference type="Pfam" id="PF00069">
    <property type="entry name" value="Pkinase"/>
    <property type="match status" value="1"/>
</dbReference>
<dbReference type="GO" id="GO:0004672">
    <property type="term" value="F:protein kinase activity"/>
    <property type="evidence" value="ECO:0007669"/>
    <property type="project" value="InterPro"/>
</dbReference>
<reference evidence="11 12" key="1">
    <citation type="journal article" date="2018" name="Genome Biol. Evol.">
        <title>Multiple Roots of Fruiting Body Formation in Amoebozoa.</title>
        <authorList>
            <person name="Hillmann F."/>
            <person name="Forbes G."/>
            <person name="Novohradska S."/>
            <person name="Ferling I."/>
            <person name="Riege K."/>
            <person name="Groth M."/>
            <person name="Westermann M."/>
            <person name="Marz M."/>
            <person name="Spaller T."/>
            <person name="Winckler T."/>
            <person name="Schaap P."/>
            <person name="Glockner G."/>
        </authorList>
    </citation>
    <scope>NUCLEOTIDE SEQUENCE [LARGE SCALE GENOMIC DNA]</scope>
    <source>
        <strain evidence="11 12">Jena</strain>
    </source>
</reference>
<evidence type="ECO:0000256" key="4">
    <source>
        <dbReference type="ARBA" id="ARBA00022723"/>
    </source>
</evidence>
<dbReference type="SMART" id="SM00233">
    <property type="entry name" value="PH"/>
    <property type="match status" value="1"/>
</dbReference>
<dbReference type="OrthoDB" id="248923at2759"/>
<comment type="cofactor">
    <cofactor evidence="1">
        <name>Mg(2+)</name>
        <dbReference type="ChEBI" id="CHEBI:18420"/>
    </cofactor>
</comment>
<comment type="caution">
    <text evidence="11">The sequence shown here is derived from an EMBL/GenBank/DDBJ whole genome shotgun (WGS) entry which is preliminary data.</text>
</comment>
<dbReference type="STRING" id="1890364.A0A2P6NZQ3"/>